<accession>A0A401IF79</accession>
<comment type="caution">
    <text evidence="1">The sequence shown here is derived from an EMBL/GenBank/DDBJ whole genome shotgun (WGS) entry which is preliminary data.</text>
</comment>
<evidence type="ECO:0000313" key="1">
    <source>
        <dbReference type="EMBL" id="GBF79935.1"/>
    </source>
</evidence>
<dbReference type="Proteomes" id="UP000287247">
    <property type="component" value="Unassembled WGS sequence"/>
</dbReference>
<reference evidence="2" key="1">
    <citation type="submission" date="2017-05" db="EMBL/GenBank/DDBJ databases">
        <title>Physiological properties and genetic analysis related to exopolysaccharide production of fresh-water unicellular cyanobacterium Aphanothece sacrum, Suizenji Nori, that has been cultured as a food source in Japan.</title>
        <authorList>
            <person name="Kanesaki Y."/>
            <person name="Yoshikawa S."/>
            <person name="Ohki K."/>
        </authorList>
    </citation>
    <scope>NUCLEOTIDE SEQUENCE [LARGE SCALE GENOMIC DNA]</scope>
    <source>
        <strain evidence="2">FPU1</strain>
    </source>
</reference>
<dbReference type="AlphaFoldDB" id="A0A401IF79"/>
<keyword evidence="2" id="KW-1185">Reference proteome</keyword>
<name>A0A401IF79_APHSA</name>
<proteinExistence type="predicted"/>
<protein>
    <submittedName>
        <fullName evidence="1">Uncharacterized protein</fullName>
    </submittedName>
</protein>
<organism evidence="1 2">
    <name type="scientific">Aphanothece sacrum FPU1</name>
    <dbReference type="NCBI Taxonomy" id="1920663"/>
    <lineage>
        <taxon>Bacteria</taxon>
        <taxon>Bacillati</taxon>
        <taxon>Cyanobacteriota</taxon>
        <taxon>Cyanophyceae</taxon>
        <taxon>Oscillatoriophycideae</taxon>
        <taxon>Chroococcales</taxon>
        <taxon>Aphanothecaceae</taxon>
        <taxon>Aphanothece</taxon>
    </lineage>
</organism>
<gene>
    <name evidence="1" type="ORF">AsFPU1_1335</name>
</gene>
<dbReference type="EMBL" id="BDQK01000005">
    <property type="protein sequence ID" value="GBF79935.1"/>
    <property type="molecule type" value="Genomic_DNA"/>
</dbReference>
<evidence type="ECO:0000313" key="2">
    <source>
        <dbReference type="Proteomes" id="UP000287247"/>
    </source>
</evidence>
<sequence>MKYVVRRGGFLTKFPDAHKKVRSTRPKRLTTNYLLSAKFFLIARGLPSKYSGIGASIKDRIVGARSRT</sequence>